<dbReference type="OrthoDB" id="10251155at2759"/>
<dbReference type="Gene3D" id="1.10.540.10">
    <property type="entry name" value="Acyl-CoA dehydrogenase/oxidase, N-terminal domain"/>
    <property type="match status" value="1"/>
</dbReference>
<comment type="cofactor">
    <cofactor evidence="1">
        <name>FAD</name>
        <dbReference type="ChEBI" id="CHEBI:57692"/>
    </cofactor>
</comment>
<feature type="domain" description="Acyl-CoA dehydrogenase/oxidase C-terminal" evidence="6">
    <location>
        <begin position="285"/>
        <end position="455"/>
    </location>
</feature>
<evidence type="ECO:0000313" key="13">
    <source>
        <dbReference type="EMBL" id="CAL4759421.1"/>
    </source>
</evidence>
<evidence type="ECO:0000313" key="14">
    <source>
        <dbReference type="Proteomes" id="UP001152797"/>
    </source>
</evidence>
<dbReference type="InterPro" id="IPR009100">
    <property type="entry name" value="AcylCoA_DH/oxidase_NM_dom_sf"/>
</dbReference>
<dbReference type="GO" id="GO:0005886">
    <property type="term" value="C:plasma membrane"/>
    <property type="evidence" value="ECO:0007669"/>
    <property type="project" value="TreeGrafter"/>
</dbReference>
<evidence type="ECO:0000256" key="1">
    <source>
        <dbReference type="ARBA" id="ARBA00001974"/>
    </source>
</evidence>
<keyword evidence="5" id="KW-0560">Oxidoreductase</keyword>
<dbReference type="Proteomes" id="UP001152797">
    <property type="component" value="Unassembled WGS sequence"/>
</dbReference>
<dbReference type="EMBL" id="CAMXCT020000001">
    <property type="protein sequence ID" value="CAL1125484.1"/>
    <property type="molecule type" value="Genomic_DNA"/>
</dbReference>
<dbReference type="GO" id="GO:0016627">
    <property type="term" value="F:oxidoreductase activity, acting on the CH-CH group of donors"/>
    <property type="evidence" value="ECO:0007669"/>
    <property type="project" value="InterPro"/>
</dbReference>
<keyword evidence="14" id="KW-1185">Reference proteome</keyword>
<evidence type="ECO:0000259" key="9">
    <source>
        <dbReference type="Pfam" id="PF02771"/>
    </source>
</evidence>
<dbReference type="Pfam" id="PF00441">
    <property type="entry name" value="Acyl-CoA_dh_1"/>
    <property type="match status" value="1"/>
</dbReference>
<evidence type="ECO:0000313" key="11">
    <source>
        <dbReference type="EMBL" id="CAI3972109.1"/>
    </source>
</evidence>
<evidence type="ECO:0000259" key="10">
    <source>
        <dbReference type="Pfam" id="PF12806"/>
    </source>
</evidence>
<dbReference type="Gene3D" id="3.40.50.12780">
    <property type="entry name" value="N-terminal domain of ligase-like"/>
    <property type="match status" value="2"/>
</dbReference>
<evidence type="ECO:0000259" key="7">
    <source>
        <dbReference type="Pfam" id="PF00501"/>
    </source>
</evidence>
<reference evidence="11" key="1">
    <citation type="submission" date="2022-10" db="EMBL/GenBank/DDBJ databases">
        <authorList>
            <person name="Chen Y."/>
            <person name="Dougan E. K."/>
            <person name="Chan C."/>
            <person name="Rhodes N."/>
            <person name="Thang M."/>
        </authorList>
    </citation>
    <scope>NUCLEOTIDE SEQUENCE</scope>
</reference>
<dbReference type="Pfam" id="PF00501">
    <property type="entry name" value="AMP-binding"/>
    <property type="match status" value="1"/>
</dbReference>
<dbReference type="EMBL" id="CAMXCT030000001">
    <property type="protein sequence ID" value="CAL4759421.1"/>
    <property type="molecule type" value="Genomic_DNA"/>
</dbReference>
<gene>
    <name evidence="11" type="ORF">C1SCF055_LOCUS699</name>
</gene>
<dbReference type="Pfam" id="PF02770">
    <property type="entry name" value="Acyl-CoA_dh_M"/>
    <property type="match status" value="1"/>
</dbReference>
<dbReference type="InterPro" id="IPR000873">
    <property type="entry name" value="AMP-dep_synth/lig_dom"/>
</dbReference>
<proteinExistence type="inferred from homology"/>
<dbReference type="InterPro" id="IPR045851">
    <property type="entry name" value="AMP-bd_C_sf"/>
</dbReference>
<feature type="domain" description="Acyl-CoA dehydrogenase/oxidase N-terminal" evidence="9">
    <location>
        <begin position="39"/>
        <end position="157"/>
    </location>
</feature>
<dbReference type="Gene3D" id="1.20.140.10">
    <property type="entry name" value="Butyryl-CoA Dehydrogenase, subunit A, domain 3"/>
    <property type="match status" value="1"/>
</dbReference>
<dbReference type="InterPro" id="IPR009075">
    <property type="entry name" value="AcylCo_DH/oxidase_C"/>
</dbReference>
<sequence>MSEEIVLDVRDSQFLLFDHQKVQQLFELPRFSDFEVSDIEMMLTEARRFAQNVLAPTNRPGDTEGCTWKDGNVTVPSVFHKVYRQMYEDGWMKMATPTQYGGLGLPLPVGAVLGELFVGANCSLVMLAGLTRAASALLIEYGSDEMKERYLSQLVEGTWQGTMCLTEPHAGSAVGALNTSAVKRDGKYFIRGQKIFISGGEHDMTENVIHLVLARCENAPLGIKGVSLFLVPKLRYDDSGKATVPNDVTCVSIEEKMGLHGSPTCAMSFGDNDQCEGYLIGEEHRGIEYMFHMMNSARIGVGLQGVGMASVAYQAALQYARGRVQGVDMKNFRDPTAPQVLITEHPDVRRMLLTMKAYVEGCRAMLVHAALCVDLAEHSPDEAVREKMLGRAELLTPVCKAYCSDIGYEVSTTALQVLGGHGYLKDYPIEQLVRDSKIGSIYEGTNGIQAIDLIGRKIGRKGGASFMELMMDLTEVLDKHAEHPRLAASFKRMTHHKDQLAEITMSFAGMQMSGDLDYPLLSATPYLRMLGNVIIGWQLLEQAVLADEALAKVYETAGASDDEAKAALHQDNDDARFYFNKIKTAEFFVSNLLTQNDHLGAAISSNVSFRRLTKYLRNYIEPYHPYLRKLYREKGIDVSQIKSLEDIRRLPIIDKDDLRSDPRAFILQPKFPGVDPPPGIDTAPIARSKLLKYAAQAAFNIPRDYTNLVRQPTFKEKIRRRALMEWWPVHFHASTGSTGEPTPAVYTHYDLSHNIKELASTLVLPKVRDPEEPYYDLGDRSMNIFPGAPHLAFFAPVLAKSAIGVSTFDTFGGSVIPTDRQITLFEKGEFCSITSIPSYMVHWLRRAKALQQEDVIGPLKHFRHVLLGAEPLSETLREHIRSMAVELGAHPKFRVLSTLGMTEMKWAFLECSEGSGIHLNPLHHYWELLHPETREPVAEGEPGVLVFSHIGWRGTAIIRYWTGDLVKGGYRWTRCEHCGWTFPRIFPPICRAVKDFTKLKGARVDLSLLVETVRDTPGVRTFQITLDNEDHTAEFSRDMLRIEVSAEPGQDQHQIDEQLHRRIKAMTEVTPDVVNFVADESELERRLFERTGVKAEYIVERRKEHI</sequence>
<dbReference type="Pfam" id="PF12806">
    <property type="entry name" value="Acyl-CoA_dh_C"/>
    <property type="match status" value="1"/>
</dbReference>
<dbReference type="InterPro" id="IPR013786">
    <property type="entry name" value="AcylCoA_DH/ox_N"/>
</dbReference>
<dbReference type="InterPro" id="IPR006091">
    <property type="entry name" value="Acyl-CoA_Oxase/DH_mid-dom"/>
</dbReference>
<organism evidence="11">
    <name type="scientific">Cladocopium goreaui</name>
    <dbReference type="NCBI Taxonomy" id="2562237"/>
    <lineage>
        <taxon>Eukaryota</taxon>
        <taxon>Sar</taxon>
        <taxon>Alveolata</taxon>
        <taxon>Dinophyceae</taxon>
        <taxon>Suessiales</taxon>
        <taxon>Symbiodiniaceae</taxon>
        <taxon>Cladocopium</taxon>
    </lineage>
</organism>
<dbReference type="Gene3D" id="2.40.110.10">
    <property type="entry name" value="Butyryl-CoA Dehydrogenase, subunit A, domain 2"/>
    <property type="match status" value="1"/>
</dbReference>
<reference evidence="12" key="2">
    <citation type="submission" date="2024-04" db="EMBL/GenBank/DDBJ databases">
        <authorList>
            <person name="Chen Y."/>
            <person name="Shah S."/>
            <person name="Dougan E. K."/>
            <person name="Thang M."/>
            <person name="Chan C."/>
        </authorList>
    </citation>
    <scope>NUCLEOTIDE SEQUENCE [LARGE SCALE GENOMIC DNA]</scope>
</reference>
<comment type="similarity">
    <text evidence="2">Belongs to the acyl-CoA dehydrogenase family.</text>
</comment>
<dbReference type="AlphaFoldDB" id="A0A9P1FCV3"/>
<name>A0A9P1FCV3_9DINO</name>
<dbReference type="Gene3D" id="3.30.300.30">
    <property type="match status" value="1"/>
</dbReference>
<dbReference type="InterPro" id="IPR037069">
    <property type="entry name" value="AcylCoA_DH/ox_N_sf"/>
</dbReference>
<dbReference type="InterPro" id="IPR025878">
    <property type="entry name" value="Acyl-CoA_dh-like_C_dom"/>
</dbReference>
<feature type="domain" description="Acyl-CoA oxidase/dehydrogenase middle" evidence="8">
    <location>
        <begin position="163"/>
        <end position="270"/>
    </location>
</feature>
<feature type="domain" description="Acetyl-CoA dehydrogenase-like C-terminal" evidence="10">
    <location>
        <begin position="478"/>
        <end position="605"/>
    </location>
</feature>
<dbReference type="GO" id="GO:0050660">
    <property type="term" value="F:flavin adenine dinucleotide binding"/>
    <property type="evidence" value="ECO:0007669"/>
    <property type="project" value="InterPro"/>
</dbReference>
<dbReference type="InterPro" id="IPR036250">
    <property type="entry name" value="AcylCo_DH-like_C"/>
</dbReference>
<dbReference type="SUPFAM" id="SSF56645">
    <property type="entry name" value="Acyl-CoA dehydrogenase NM domain-like"/>
    <property type="match status" value="1"/>
</dbReference>
<evidence type="ECO:0000313" key="12">
    <source>
        <dbReference type="EMBL" id="CAL1125484.1"/>
    </source>
</evidence>
<dbReference type="PANTHER" id="PTHR42803">
    <property type="entry name" value="ACYL-COA DEHYDROGENASE"/>
    <property type="match status" value="1"/>
</dbReference>
<dbReference type="PANTHER" id="PTHR42803:SF1">
    <property type="entry name" value="BROAD-SPECIFICITY LINEAR ACYL-COA DEHYDROGENASE FADE5"/>
    <property type="match status" value="1"/>
</dbReference>
<dbReference type="InterPro" id="IPR042099">
    <property type="entry name" value="ANL_N_sf"/>
</dbReference>
<evidence type="ECO:0000256" key="2">
    <source>
        <dbReference type="ARBA" id="ARBA00009347"/>
    </source>
</evidence>
<evidence type="ECO:0000256" key="3">
    <source>
        <dbReference type="ARBA" id="ARBA00022630"/>
    </source>
</evidence>
<evidence type="ECO:0000256" key="4">
    <source>
        <dbReference type="ARBA" id="ARBA00022827"/>
    </source>
</evidence>
<evidence type="ECO:0000259" key="8">
    <source>
        <dbReference type="Pfam" id="PF02770"/>
    </source>
</evidence>
<dbReference type="InterPro" id="IPR046373">
    <property type="entry name" value="Acyl-CoA_Oxase/DH_mid-dom_sf"/>
</dbReference>
<dbReference type="Pfam" id="PF02771">
    <property type="entry name" value="Acyl-CoA_dh_N"/>
    <property type="match status" value="1"/>
</dbReference>
<dbReference type="InterPro" id="IPR052166">
    <property type="entry name" value="Diverse_Acyl-CoA_DH"/>
</dbReference>
<protein>
    <submittedName>
        <fullName evidence="13">3-methylmercaptopropionyl-CoA dehydrogenase (MMPA-CoA dehydrogenase)</fullName>
    </submittedName>
</protein>
<feature type="domain" description="AMP-dependent synthetase/ligase" evidence="7">
    <location>
        <begin position="736"/>
        <end position="948"/>
    </location>
</feature>
<accession>A0A9P1FCV3</accession>
<evidence type="ECO:0000256" key="5">
    <source>
        <dbReference type="ARBA" id="ARBA00023002"/>
    </source>
</evidence>
<keyword evidence="4" id="KW-0274">FAD</keyword>
<dbReference type="SUPFAM" id="SSF47203">
    <property type="entry name" value="Acyl-CoA dehydrogenase C-terminal domain-like"/>
    <property type="match status" value="1"/>
</dbReference>
<dbReference type="EMBL" id="CAMXCT010000001">
    <property type="protein sequence ID" value="CAI3972109.1"/>
    <property type="molecule type" value="Genomic_DNA"/>
</dbReference>
<comment type="caution">
    <text evidence="11">The sequence shown here is derived from an EMBL/GenBank/DDBJ whole genome shotgun (WGS) entry which is preliminary data.</text>
</comment>
<keyword evidence="3" id="KW-0285">Flavoprotein</keyword>
<dbReference type="SUPFAM" id="SSF56801">
    <property type="entry name" value="Acetyl-CoA synthetase-like"/>
    <property type="match status" value="1"/>
</dbReference>
<evidence type="ECO:0000259" key="6">
    <source>
        <dbReference type="Pfam" id="PF00441"/>
    </source>
</evidence>